<proteinExistence type="predicted"/>
<evidence type="ECO:0000313" key="1">
    <source>
        <dbReference type="EMBL" id="KAK8892738.1"/>
    </source>
</evidence>
<protein>
    <submittedName>
        <fullName evidence="1">Uncharacterized protein</fullName>
    </submittedName>
</protein>
<reference evidence="1 2" key="1">
    <citation type="submission" date="2024-04" db="EMBL/GenBank/DDBJ databases">
        <title>Tritrichomonas musculus Genome.</title>
        <authorList>
            <person name="Alves-Ferreira E."/>
            <person name="Grigg M."/>
            <person name="Lorenzi H."/>
            <person name="Galac M."/>
        </authorList>
    </citation>
    <scope>NUCLEOTIDE SEQUENCE [LARGE SCALE GENOMIC DNA]</scope>
    <source>
        <strain evidence="1 2">EAF2021</strain>
    </source>
</reference>
<dbReference type="EMBL" id="JAPFFF010000004">
    <property type="protein sequence ID" value="KAK8892738.1"/>
    <property type="molecule type" value="Genomic_DNA"/>
</dbReference>
<evidence type="ECO:0000313" key="2">
    <source>
        <dbReference type="Proteomes" id="UP001470230"/>
    </source>
</evidence>
<keyword evidence="2" id="KW-1185">Reference proteome</keyword>
<dbReference type="Proteomes" id="UP001470230">
    <property type="component" value="Unassembled WGS sequence"/>
</dbReference>
<accession>A0ABR2KP21</accession>
<sequence length="95" mass="11060">MEDNESIFDHYAEMKLDHQTQMSLHTQDHSDEDDIAEQGKKVIISAEEIIENNDNAKMNLLSNFNFEEFKDLYQCVQPALESRMHKDAQLTGKTK</sequence>
<name>A0ABR2KP21_9EUKA</name>
<organism evidence="1 2">
    <name type="scientific">Tritrichomonas musculus</name>
    <dbReference type="NCBI Taxonomy" id="1915356"/>
    <lineage>
        <taxon>Eukaryota</taxon>
        <taxon>Metamonada</taxon>
        <taxon>Parabasalia</taxon>
        <taxon>Tritrichomonadida</taxon>
        <taxon>Tritrichomonadidae</taxon>
        <taxon>Tritrichomonas</taxon>
    </lineage>
</organism>
<comment type="caution">
    <text evidence="1">The sequence shown here is derived from an EMBL/GenBank/DDBJ whole genome shotgun (WGS) entry which is preliminary data.</text>
</comment>
<gene>
    <name evidence="1" type="ORF">M9Y10_029979</name>
</gene>